<evidence type="ECO:0000313" key="2">
    <source>
        <dbReference type="EMBL" id="OGH88716.1"/>
    </source>
</evidence>
<organism evidence="2 3">
    <name type="scientific">Candidatus Magasanikbacteria bacterium RIFOXYC2_FULL_42_28</name>
    <dbReference type="NCBI Taxonomy" id="1798704"/>
    <lineage>
        <taxon>Bacteria</taxon>
        <taxon>Candidatus Magasanikiibacteriota</taxon>
    </lineage>
</organism>
<evidence type="ECO:0000256" key="1">
    <source>
        <dbReference type="SAM" id="SignalP"/>
    </source>
</evidence>
<evidence type="ECO:0000313" key="3">
    <source>
        <dbReference type="Proteomes" id="UP000177907"/>
    </source>
</evidence>
<dbReference type="InterPro" id="IPR011044">
    <property type="entry name" value="Quino_amine_DH_bsu"/>
</dbReference>
<reference evidence="2 3" key="1">
    <citation type="journal article" date="2016" name="Nat. Commun.">
        <title>Thousands of microbial genomes shed light on interconnected biogeochemical processes in an aquifer system.</title>
        <authorList>
            <person name="Anantharaman K."/>
            <person name="Brown C.T."/>
            <person name="Hug L.A."/>
            <person name="Sharon I."/>
            <person name="Castelle C.J."/>
            <person name="Probst A.J."/>
            <person name="Thomas B.C."/>
            <person name="Singh A."/>
            <person name="Wilkins M.J."/>
            <person name="Karaoz U."/>
            <person name="Brodie E.L."/>
            <person name="Williams K.H."/>
            <person name="Hubbard S.S."/>
            <person name="Banfield J.F."/>
        </authorList>
    </citation>
    <scope>NUCLEOTIDE SEQUENCE [LARGE SCALE GENOMIC DNA]</scope>
</reference>
<keyword evidence="1" id="KW-0732">Signal</keyword>
<accession>A0A1F6NXS8</accession>
<dbReference type="EMBL" id="MFQZ01000001">
    <property type="protein sequence ID" value="OGH88716.1"/>
    <property type="molecule type" value="Genomic_DNA"/>
</dbReference>
<name>A0A1F6NXS8_9BACT</name>
<gene>
    <name evidence="2" type="ORF">A3J93_01305</name>
</gene>
<dbReference type="InterPro" id="IPR019198">
    <property type="entry name" value="Beta_propeller_containing"/>
</dbReference>
<protein>
    <submittedName>
        <fullName evidence="2">Uncharacterized protein</fullName>
    </submittedName>
</protein>
<comment type="caution">
    <text evidence="2">The sequence shown here is derived from an EMBL/GenBank/DDBJ whole genome shotgun (WGS) entry which is preliminary data.</text>
</comment>
<proteinExistence type="predicted"/>
<dbReference type="Proteomes" id="UP000177907">
    <property type="component" value="Unassembled WGS sequence"/>
</dbReference>
<dbReference type="AlphaFoldDB" id="A0A1F6NXS8"/>
<dbReference type="Pfam" id="PF09826">
    <property type="entry name" value="Beta_propel"/>
    <property type="match status" value="1"/>
</dbReference>
<feature type="signal peptide" evidence="1">
    <location>
        <begin position="1"/>
        <end position="27"/>
    </location>
</feature>
<dbReference type="SUPFAM" id="SSF50969">
    <property type="entry name" value="YVTN repeat-like/Quinoprotein amine dehydrogenase"/>
    <property type="match status" value="1"/>
</dbReference>
<feature type="chain" id="PRO_5009525867" evidence="1">
    <location>
        <begin position="28"/>
        <end position="755"/>
    </location>
</feature>
<dbReference type="STRING" id="1798704.A3J93_01305"/>
<sequence>MNKKFTIIFFVATLVFLFSAISVSAMAVPGSYVNTAKRADWTKYGLNPWSWDTDQDGYDDAQEIKNNYCPTNSDYSAVLKSSDCSKGQFNLSKKIYTPPLALSARLPQDLKKFTSCAALSTVAQKRFEALYSSDDTKYNAKLFLGLTSSTDYYSGSFVQIYEADLAGAKADVKTPAGAAYGDIVKTDGQYVYSFGYQNFGIDDESFAVSNLSVVKLGAGGAAKSVAQMALPAGPTYYKIFLSGRYLAVLGTTNLGADSANKFARGNTYVAIYDLKNPAKPRFLRNFVLSGDFKAAVLGKDGWLYVASARDQYDLALRNSGQSTYRLATSTKSAPLVFESNRAFDSKNLSIGKPAVACGSIGYFEKDQSFNYLTISALKMNGGAGVQSTVLFGSVEFGYLTPGNLYLAVSRKIYGNTGLSNTSFYRWNLGRGVARLDASQVVPGDVSDKNFAISADGRHLLVLSGGYNRSTRAEENNFYALDGWNLGRLGWLNNFYWDGSLGNLAVAGKRVYATDNSDGKLAVLDIADIKKPRFAGAGKLPYDLYGLSGKLFSLPNNQFLSFGNVKDDSVTSTSVLSSGRLRFDWSDASDPGFLQNIGRRDLGEGTSYLPGMFEDNYLAWDGKNNLAAFSLILTAPKSDLATTTKIDFNGLMVYRLNTNEKKLEFVGNVARASNDDDNLVTMGINTIRRAFFVGDYLYALSLSNLTVHKISDLSITASVPISNTTELIKAVDIIRNAFATAFASLASSTTSSLIAN</sequence>